<evidence type="ECO:0000313" key="2">
    <source>
        <dbReference type="Proteomes" id="UP000801864"/>
    </source>
</evidence>
<organism evidence="1 2">
    <name type="scientific">Trichoderma lentiforme</name>
    <dbReference type="NCBI Taxonomy" id="1567552"/>
    <lineage>
        <taxon>Eukaryota</taxon>
        <taxon>Fungi</taxon>
        <taxon>Dikarya</taxon>
        <taxon>Ascomycota</taxon>
        <taxon>Pezizomycotina</taxon>
        <taxon>Sordariomycetes</taxon>
        <taxon>Hypocreomycetidae</taxon>
        <taxon>Hypocreales</taxon>
        <taxon>Hypocreaceae</taxon>
        <taxon>Trichoderma</taxon>
    </lineage>
</organism>
<sequence length="61" mass="6864">MPCRRSLIPSSSSSEAKLSVYRQMFALEHKSELPQTKARDVIHCVLSNQLIAAPAVAQRRR</sequence>
<name>A0A9P4X872_9HYPO</name>
<reference evidence="1 2" key="1">
    <citation type="submission" date="2018-06" db="EMBL/GenBank/DDBJ databases">
        <title>Genome analysis of cellulolytic fungus Trichoderma lentiforme CFAM-422.</title>
        <authorList>
            <person name="Steindorff A.S."/>
            <person name="Formighieri E.F."/>
            <person name="Midorikawa G.E.O."/>
            <person name="Tamietti M.S."/>
            <person name="Ramos E.Z."/>
            <person name="Silva A.S."/>
            <person name="Bon E.P.S."/>
            <person name="Mendes T.D."/>
            <person name="Damaso M.C.T."/>
            <person name="Favaro L.C.L."/>
        </authorList>
    </citation>
    <scope>NUCLEOTIDE SEQUENCE [LARGE SCALE GENOMIC DNA]</scope>
    <source>
        <strain evidence="1 2">CFAM-422</strain>
    </source>
</reference>
<accession>A0A9P4X872</accession>
<dbReference type="EMBL" id="QLNT01000020">
    <property type="protein sequence ID" value="KAF3062925.1"/>
    <property type="molecule type" value="Genomic_DNA"/>
</dbReference>
<proteinExistence type="predicted"/>
<keyword evidence="2" id="KW-1185">Reference proteome</keyword>
<comment type="caution">
    <text evidence="1">The sequence shown here is derived from an EMBL/GenBank/DDBJ whole genome shotgun (WGS) entry which is preliminary data.</text>
</comment>
<gene>
    <name evidence="1" type="ORF">CFAM422_010354</name>
</gene>
<dbReference type="Proteomes" id="UP000801864">
    <property type="component" value="Unassembled WGS sequence"/>
</dbReference>
<protein>
    <submittedName>
        <fullName evidence="1">Uncharacterized protein</fullName>
    </submittedName>
</protein>
<evidence type="ECO:0000313" key="1">
    <source>
        <dbReference type="EMBL" id="KAF3062925.1"/>
    </source>
</evidence>
<dbReference type="AlphaFoldDB" id="A0A9P4X872"/>